<gene>
    <name evidence="2" type="ORF">PaMx11_68</name>
</gene>
<reference evidence="2 3" key="1">
    <citation type="journal article" date="2012" name="Appl. Environ. Microbiol.">
        <title>High Diversity and Novel Species of Pseudomonas aeruginosa Bacteriophages.</title>
        <authorList>
            <person name="Sepulveda-Robles O."/>
            <person name="Kameyama L."/>
            <person name="Guarneros G."/>
        </authorList>
    </citation>
    <scope>NUCLEOTIDE SEQUENCE [LARGE SCALE GENOMIC DNA]</scope>
</reference>
<dbReference type="OrthoDB" id="30724at10239"/>
<evidence type="ECO:0000256" key="1">
    <source>
        <dbReference type="SAM" id="MobiDB-lite"/>
    </source>
</evidence>
<organismHost>
    <name type="scientific">Pseudomonas aeruginosa</name>
    <dbReference type="NCBI Taxonomy" id="287"/>
</organismHost>
<dbReference type="EMBL" id="JQ067087">
    <property type="protein sequence ID" value="ALH23742.1"/>
    <property type="molecule type" value="Genomic_DNA"/>
</dbReference>
<dbReference type="Proteomes" id="UP000204009">
    <property type="component" value="Segment"/>
</dbReference>
<keyword evidence="3" id="KW-1185">Reference proteome</keyword>
<feature type="compositionally biased region" description="Polar residues" evidence="1">
    <location>
        <begin position="89"/>
        <end position="118"/>
    </location>
</feature>
<dbReference type="Pfam" id="PF11994">
    <property type="entry name" value="DUF3489"/>
    <property type="match status" value="1"/>
</dbReference>
<feature type="region of interest" description="Disordered" evidence="1">
    <location>
        <begin position="82"/>
        <end position="131"/>
    </location>
</feature>
<dbReference type="GeneID" id="26623546"/>
<sequence>MQKQFLIKGIGWPTTWGKATTIEQAVRASKLPPGDPAHLWLVDPEAVIDAQGELQAASSTYYGTGEISSNGADLKNVSVRGKKGLPESVNPSQDTPSQSANESSPGSNQPNPESSEMTEATKKAPKPFVWTNDKEVKLPHDKSKRKTAYDLIAREEGATYEELSAATGWNDTNVREGVRLLHKQNGVDLAMGEDGRIRLHQA</sequence>
<dbReference type="KEGG" id="vg:26623546"/>
<accession>A0A0S0N8M4</accession>
<dbReference type="InterPro" id="IPR021880">
    <property type="entry name" value="DUF3489"/>
</dbReference>
<evidence type="ECO:0000313" key="3">
    <source>
        <dbReference type="Proteomes" id="UP000204009"/>
    </source>
</evidence>
<protein>
    <submittedName>
        <fullName evidence="2">Uncharacterized protein</fullName>
    </submittedName>
</protein>
<proteinExistence type="predicted"/>
<dbReference type="RefSeq" id="YP_009196321.1">
    <property type="nucleotide sequence ID" value="NC_028770.1"/>
</dbReference>
<name>A0A0S0N8M4_BPPAM</name>
<evidence type="ECO:0000313" key="2">
    <source>
        <dbReference type="EMBL" id="ALH23742.1"/>
    </source>
</evidence>
<organism evidence="2 3">
    <name type="scientific">Pseudomonas phage PaMx11</name>
    <dbReference type="NCBI Taxonomy" id="1175657"/>
    <lineage>
        <taxon>Viruses</taxon>
        <taxon>Duplodnaviria</taxon>
        <taxon>Heunggongvirae</taxon>
        <taxon>Uroviricota</taxon>
        <taxon>Caudoviricetes</taxon>
        <taxon>Mesyanzhinovviridae</taxon>
        <taxon>Bradleyvirinae</taxon>
        <taxon>Abidjanvirus</taxon>
        <taxon>Abidjanvirus PaMx11</taxon>
        <taxon>Pseudomonas virus PaMx11</taxon>
    </lineage>
</organism>